<accession>A0ABD0W113</accession>
<evidence type="ECO:0000256" key="2">
    <source>
        <dbReference type="ARBA" id="ARBA00022475"/>
    </source>
</evidence>
<dbReference type="GO" id="GO:0098552">
    <property type="term" value="C:side of membrane"/>
    <property type="evidence" value="ECO:0007669"/>
    <property type="project" value="UniProtKB-KW"/>
</dbReference>
<dbReference type="Proteomes" id="UP001557470">
    <property type="component" value="Unassembled WGS sequence"/>
</dbReference>
<sequence length="127" mass="13017">MNKFLCGCVALMGLFVLSESLTCNTCPVGVGSLCILGSSKLCPSNQPSCFSGLAVFNISNFLNIKSKGCIESANCNLTTTSSILGASYTVTTTCCDSSDKCNGAGAIQLHLTVALGAALVAIWSTFV</sequence>
<evidence type="ECO:0000313" key="10">
    <source>
        <dbReference type="EMBL" id="KAL0962498.1"/>
    </source>
</evidence>
<keyword evidence="8" id="KW-0449">Lipoprotein</keyword>
<dbReference type="PANTHER" id="PTHR47613:SF1">
    <property type="entry name" value="SPERM ACROSOME MEMBRANE-ASSOCIATED PROTEIN 4"/>
    <property type="match status" value="1"/>
</dbReference>
<feature type="signal peptide" evidence="9">
    <location>
        <begin position="1"/>
        <end position="20"/>
    </location>
</feature>
<evidence type="ECO:0000256" key="7">
    <source>
        <dbReference type="ARBA" id="ARBA00023180"/>
    </source>
</evidence>
<protein>
    <submittedName>
        <fullName evidence="10">Uncharacterized protein</fullName>
    </submittedName>
</protein>
<name>A0ABD0W113_UMBPY</name>
<evidence type="ECO:0000256" key="5">
    <source>
        <dbReference type="ARBA" id="ARBA00023136"/>
    </source>
</evidence>
<dbReference type="InterPro" id="IPR045860">
    <property type="entry name" value="Snake_toxin-like_sf"/>
</dbReference>
<feature type="chain" id="PRO_5044887658" evidence="9">
    <location>
        <begin position="21"/>
        <end position="127"/>
    </location>
</feature>
<evidence type="ECO:0000256" key="3">
    <source>
        <dbReference type="ARBA" id="ARBA00022622"/>
    </source>
</evidence>
<evidence type="ECO:0000256" key="1">
    <source>
        <dbReference type="ARBA" id="ARBA00004609"/>
    </source>
</evidence>
<gene>
    <name evidence="10" type="ORF">UPYG_G00340790</name>
</gene>
<keyword evidence="6" id="KW-1015">Disulfide bond</keyword>
<reference evidence="10 11" key="1">
    <citation type="submission" date="2024-06" db="EMBL/GenBank/DDBJ databases">
        <authorList>
            <person name="Pan Q."/>
            <person name="Wen M."/>
            <person name="Jouanno E."/>
            <person name="Zahm M."/>
            <person name="Klopp C."/>
            <person name="Cabau C."/>
            <person name="Louis A."/>
            <person name="Berthelot C."/>
            <person name="Parey E."/>
            <person name="Roest Crollius H."/>
            <person name="Montfort J."/>
            <person name="Robinson-Rechavi M."/>
            <person name="Bouchez O."/>
            <person name="Lampietro C."/>
            <person name="Lopez Roques C."/>
            <person name="Donnadieu C."/>
            <person name="Postlethwait J."/>
            <person name="Bobe J."/>
            <person name="Verreycken H."/>
            <person name="Guiguen Y."/>
        </authorList>
    </citation>
    <scope>NUCLEOTIDE SEQUENCE [LARGE SCALE GENOMIC DNA]</scope>
    <source>
        <strain evidence="10">Up_M1</strain>
        <tissue evidence="10">Testis</tissue>
    </source>
</reference>
<dbReference type="SUPFAM" id="SSF57302">
    <property type="entry name" value="Snake toxin-like"/>
    <property type="match status" value="1"/>
</dbReference>
<keyword evidence="2" id="KW-1003">Cell membrane</keyword>
<evidence type="ECO:0000256" key="4">
    <source>
        <dbReference type="ARBA" id="ARBA00022729"/>
    </source>
</evidence>
<evidence type="ECO:0000256" key="9">
    <source>
        <dbReference type="SAM" id="SignalP"/>
    </source>
</evidence>
<comment type="subcellular location">
    <subcellularLocation>
        <location evidence="1">Cell membrane</location>
        <topology evidence="1">Lipid-anchor</topology>
        <topology evidence="1">GPI-anchor</topology>
    </subcellularLocation>
</comment>
<proteinExistence type="predicted"/>
<dbReference type="PANTHER" id="PTHR47613">
    <property type="entry name" value="SPERM ACROSOME MEMBRANE-ASSOCIATED PROTEIN 4"/>
    <property type="match status" value="1"/>
</dbReference>
<dbReference type="CDD" id="cd00117">
    <property type="entry name" value="TFP"/>
    <property type="match status" value="1"/>
</dbReference>
<dbReference type="InterPro" id="IPR046354">
    <property type="entry name" value="SPACA4/Bouncer"/>
</dbReference>
<keyword evidence="3" id="KW-0336">GPI-anchor</keyword>
<organism evidence="10 11">
    <name type="scientific">Umbra pygmaea</name>
    <name type="common">Eastern mudminnow</name>
    <dbReference type="NCBI Taxonomy" id="75934"/>
    <lineage>
        <taxon>Eukaryota</taxon>
        <taxon>Metazoa</taxon>
        <taxon>Chordata</taxon>
        <taxon>Craniata</taxon>
        <taxon>Vertebrata</taxon>
        <taxon>Euteleostomi</taxon>
        <taxon>Actinopterygii</taxon>
        <taxon>Neopterygii</taxon>
        <taxon>Teleostei</taxon>
        <taxon>Protacanthopterygii</taxon>
        <taxon>Esociformes</taxon>
        <taxon>Umbridae</taxon>
        <taxon>Umbra</taxon>
    </lineage>
</organism>
<keyword evidence="4 9" id="KW-0732">Signal</keyword>
<evidence type="ECO:0000313" key="11">
    <source>
        <dbReference type="Proteomes" id="UP001557470"/>
    </source>
</evidence>
<evidence type="ECO:0000256" key="8">
    <source>
        <dbReference type="ARBA" id="ARBA00023288"/>
    </source>
</evidence>
<dbReference type="AlphaFoldDB" id="A0ABD0W113"/>
<keyword evidence="5" id="KW-0472">Membrane</keyword>
<evidence type="ECO:0000256" key="6">
    <source>
        <dbReference type="ARBA" id="ARBA00023157"/>
    </source>
</evidence>
<dbReference type="EMBL" id="JAGEUA010000011">
    <property type="protein sequence ID" value="KAL0962498.1"/>
    <property type="molecule type" value="Genomic_DNA"/>
</dbReference>
<comment type="caution">
    <text evidence="10">The sequence shown here is derived from an EMBL/GenBank/DDBJ whole genome shotgun (WGS) entry which is preliminary data.</text>
</comment>
<keyword evidence="7" id="KW-0325">Glycoprotein</keyword>
<keyword evidence="11" id="KW-1185">Reference proteome</keyword>
<dbReference type="GO" id="GO:0005886">
    <property type="term" value="C:plasma membrane"/>
    <property type="evidence" value="ECO:0007669"/>
    <property type="project" value="UniProtKB-SubCell"/>
</dbReference>